<dbReference type="Proteomes" id="UP000549343">
    <property type="component" value="Unassembled WGS sequence"/>
</dbReference>
<evidence type="ECO:0000313" key="1">
    <source>
        <dbReference type="EMBL" id="MBB4775757.1"/>
    </source>
</evidence>
<sequence>MAAAGTGAGAEVVVFREMAVNLPGGRRGRRRLLW</sequence>
<protein>
    <submittedName>
        <fullName evidence="1">Uncharacterized protein</fullName>
    </submittedName>
</protein>
<accession>A0A7W7IEU5</accession>
<evidence type="ECO:0000313" key="2">
    <source>
        <dbReference type="Proteomes" id="UP000549343"/>
    </source>
</evidence>
<proteinExistence type="predicted"/>
<gene>
    <name evidence="1" type="ORF">F4557_004175</name>
</gene>
<dbReference type="EMBL" id="JACHMV010000001">
    <property type="protein sequence ID" value="MBB4775757.1"/>
    <property type="molecule type" value="Genomic_DNA"/>
</dbReference>
<comment type="caution">
    <text evidence="1">The sequence shown here is derived from an EMBL/GenBank/DDBJ whole genome shotgun (WGS) entry which is preliminary data.</text>
</comment>
<dbReference type="AlphaFoldDB" id="A0A7W7IEU5"/>
<name>A0A7W7IEU5_9ACTN</name>
<reference evidence="1 2" key="1">
    <citation type="submission" date="2020-08" db="EMBL/GenBank/DDBJ databases">
        <title>Sequencing the genomes of 1000 actinobacteria strains.</title>
        <authorList>
            <person name="Klenk H.-P."/>
        </authorList>
    </citation>
    <scope>NUCLEOTIDE SEQUENCE [LARGE SCALE GENOMIC DNA]</scope>
    <source>
        <strain evidence="1 2">DSM 44772</strain>
    </source>
</reference>
<organism evidence="1 2">
    <name type="scientific">Actinomadura livida</name>
    <dbReference type="NCBI Taxonomy" id="79909"/>
    <lineage>
        <taxon>Bacteria</taxon>
        <taxon>Bacillati</taxon>
        <taxon>Actinomycetota</taxon>
        <taxon>Actinomycetes</taxon>
        <taxon>Streptosporangiales</taxon>
        <taxon>Thermomonosporaceae</taxon>
        <taxon>Actinomadura</taxon>
    </lineage>
</organism>